<dbReference type="Proteomes" id="UP000321933">
    <property type="component" value="Unassembled WGS sequence"/>
</dbReference>
<dbReference type="EMBL" id="VRYZ01000002">
    <property type="protein sequence ID" value="TXS93246.1"/>
    <property type="molecule type" value="Genomic_DNA"/>
</dbReference>
<dbReference type="InterPro" id="IPR057691">
    <property type="entry name" value="DUF7931"/>
</dbReference>
<protein>
    <recommendedName>
        <fullName evidence="1">DUF7931 domain-containing protein</fullName>
    </recommendedName>
</protein>
<evidence type="ECO:0000313" key="3">
    <source>
        <dbReference type="Proteomes" id="UP000321933"/>
    </source>
</evidence>
<gene>
    <name evidence="2" type="ORF">FVW59_05220</name>
</gene>
<accession>A0A5C8ZXP7</accession>
<dbReference type="OrthoDB" id="9796171at2"/>
<organism evidence="2 3">
    <name type="scientific">Parahaliea aestuarii</name>
    <dbReference type="NCBI Taxonomy" id="1852021"/>
    <lineage>
        <taxon>Bacteria</taxon>
        <taxon>Pseudomonadati</taxon>
        <taxon>Pseudomonadota</taxon>
        <taxon>Gammaproteobacteria</taxon>
        <taxon>Cellvibrionales</taxon>
        <taxon>Halieaceae</taxon>
        <taxon>Parahaliea</taxon>
    </lineage>
</organism>
<reference evidence="2 3" key="1">
    <citation type="submission" date="2019-08" db="EMBL/GenBank/DDBJ databases">
        <title>Parahaliea maris sp. nov., isolated from the surface seawater.</title>
        <authorList>
            <person name="Liu Y."/>
        </authorList>
    </citation>
    <scope>NUCLEOTIDE SEQUENCE [LARGE SCALE GENOMIC DNA]</scope>
    <source>
        <strain evidence="2 3">S2-26</strain>
    </source>
</reference>
<evidence type="ECO:0000259" key="1">
    <source>
        <dbReference type="Pfam" id="PF25559"/>
    </source>
</evidence>
<dbReference type="AlphaFoldDB" id="A0A5C8ZXP7"/>
<proteinExistence type="predicted"/>
<keyword evidence="3" id="KW-1185">Reference proteome</keyword>
<feature type="domain" description="DUF7931" evidence="1">
    <location>
        <begin position="29"/>
        <end position="173"/>
    </location>
</feature>
<dbReference type="Pfam" id="PF25559">
    <property type="entry name" value="DUF7931"/>
    <property type="match status" value="1"/>
</dbReference>
<comment type="caution">
    <text evidence="2">The sequence shown here is derived from an EMBL/GenBank/DDBJ whole genome shotgun (WGS) entry which is preliminary data.</text>
</comment>
<evidence type="ECO:0000313" key="2">
    <source>
        <dbReference type="EMBL" id="TXS93246.1"/>
    </source>
</evidence>
<dbReference type="RefSeq" id="WP_148063182.1">
    <property type="nucleotide sequence ID" value="NZ_VRYZ01000002.1"/>
</dbReference>
<name>A0A5C8ZXP7_9GAMM</name>
<sequence length="175" mass="19341">MSGAGTGSTGAGNGAETGFVAGIDYPSPFDDFALRLAGSARRYLCLLSPRLDARVFDTPDLVSALTALARRSRQTDIRILVQDARPLVKQGHRLLQLARRMPSKVRLQVLPEHPEWPGHTLVIRDRDGVLYLPPDSESGGFFEPDSRASTQKHLELFESLWRSSAASPELRRLHL</sequence>